<protein>
    <submittedName>
        <fullName evidence="3">ABC transporter family protein</fullName>
    </submittedName>
</protein>
<dbReference type="Proteomes" id="UP000023152">
    <property type="component" value="Unassembled WGS sequence"/>
</dbReference>
<sequence>MDFFQNLKRGKKEDVELQEVENKYEAAKSDVNRPTRPKHRQRRNKRSTIKPKRDCAFKKRPQGYSFEKKRVKMKVVQEQNNNNNNNKTYLLGLEGVPALRGVSMTIDEGEFIVILGKSGGGKTSMLNIMGTIDKPTKGDLYICGKSYFFFIAYFGLHNIRINLKKKKKG</sequence>
<proteinExistence type="predicted"/>
<evidence type="ECO:0000313" key="4">
    <source>
        <dbReference type="Proteomes" id="UP000023152"/>
    </source>
</evidence>
<evidence type="ECO:0000259" key="2">
    <source>
        <dbReference type="Pfam" id="PF00005"/>
    </source>
</evidence>
<name>X6P394_RETFI</name>
<dbReference type="Gene3D" id="3.40.50.300">
    <property type="entry name" value="P-loop containing nucleotide triphosphate hydrolases"/>
    <property type="match status" value="1"/>
</dbReference>
<dbReference type="InterPro" id="IPR003439">
    <property type="entry name" value="ABC_transporter-like_ATP-bd"/>
</dbReference>
<reference evidence="3 4" key="1">
    <citation type="journal article" date="2013" name="Curr. Biol.">
        <title>The Genome of the Foraminiferan Reticulomyxa filosa.</title>
        <authorList>
            <person name="Glockner G."/>
            <person name="Hulsmann N."/>
            <person name="Schleicher M."/>
            <person name="Noegel A.A."/>
            <person name="Eichinger L."/>
            <person name="Gallinger C."/>
            <person name="Pawlowski J."/>
            <person name="Sierra R."/>
            <person name="Euteneuer U."/>
            <person name="Pillet L."/>
            <person name="Moustafa A."/>
            <person name="Platzer M."/>
            <person name="Groth M."/>
            <person name="Szafranski K."/>
            <person name="Schliwa M."/>
        </authorList>
    </citation>
    <scope>NUCLEOTIDE SEQUENCE [LARGE SCALE GENOMIC DNA]</scope>
</reference>
<dbReference type="GO" id="GO:0005524">
    <property type="term" value="F:ATP binding"/>
    <property type="evidence" value="ECO:0007669"/>
    <property type="project" value="InterPro"/>
</dbReference>
<gene>
    <name evidence="3" type="ORF">RFI_05085</name>
</gene>
<dbReference type="GO" id="GO:0005886">
    <property type="term" value="C:plasma membrane"/>
    <property type="evidence" value="ECO:0007669"/>
    <property type="project" value="TreeGrafter"/>
</dbReference>
<feature type="domain" description="ABC transporter" evidence="2">
    <location>
        <begin position="99"/>
        <end position="146"/>
    </location>
</feature>
<dbReference type="OrthoDB" id="6500128at2759"/>
<evidence type="ECO:0000256" key="1">
    <source>
        <dbReference type="SAM" id="MobiDB-lite"/>
    </source>
</evidence>
<dbReference type="PANTHER" id="PTHR24220:SF688">
    <property type="entry name" value="ABC TRANSPORTER H FAMILY MEMBER 2"/>
    <property type="match status" value="1"/>
</dbReference>
<dbReference type="GO" id="GO:0016887">
    <property type="term" value="F:ATP hydrolysis activity"/>
    <property type="evidence" value="ECO:0007669"/>
    <property type="project" value="InterPro"/>
</dbReference>
<accession>X6P394</accession>
<evidence type="ECO:0000313" key="3">
    <source>
        <dbReference type="EMBL" id="ETO32037.1"/>
    </source>
</evidence>
<comment type="caution">
    <text evidence="3">The sequence shown here is derived from an EMBL/GenBank/DDBJ whole genome shotgun (WGS) entry which is preliminary data.</text>
</comment>
<dbReference type="GO" id="GO:0022857">
    <property type="term" value="F:transmembrane transporter activity"/>
    <property type="evidence" value="ECO:0007669"/>
    <property type="project" value="TreeGrafter"/>
</dbReference>
<dbReference type="InterPro" id="IPR027417">
    <property type="entry name" value="P-loop_NTPase"/>
</dbReference>
<dbReference type="EMBL" id="ASPP01004526">
    <property type="protein sequence ID" value="ETO32037.1"/>
    <property type="molecule type" value="Genomic_DNA"/>
</dbReference>
<feature type="compositionally biased region" description="Basic residues" evidence="1">
    <location>
        <begin position="35"/>
        <end position="50"/>
    </location>
</feature>
<organism evidence="3 4">
    <name type="scientific">Reticulomyxa filosa</name>
    <dbReference type="NCBI Taxonomy" id="46433"/>
    <lineage>
        <taxon>Eukaryota</taxon>
        <taxon>Sar</taxon>
        <taxon>Rhizaria</taxon>
        <taxon>Retaria</taxon>
        <taxon>Foraminifera</taxon>
        <taxon>Monothalamids</taxon>
        <taxon>Reticulomyxidae</taxon>
        <taxon>Reticulomyxa</taxon>
    </lineage>
</organism>
<dbReference type="Pfam" id="PF00005">
    <property type="entry name" value="ABC_tran"/>
    <property type="match status" value="1"/>
</dbReference>
<keyword evidence="4" id="KW-1185">Reference proteome</keyword>
<feature type="region of interest" description="Disordered" evidence="1">
    <location>
        <begin position="25"/>
        <end position="54"/>
    </location>
</feature>
<dbReference type="AlphaFoldDB" id="X6P394"/>
<dbReference type="SUPFAM" id="SSF52540">
    <property type="entry name" value="P-loop containing nucleoside triphosphate hydrolases"/>
    <property type="match status" value="1"/>
</dbReference>
<dbReference type="InterPro" id="IPR015854">
    <property type="entry name" value="ABC_transpr_LolD-like"/>
</dbReference>
<dbReference type="PANTHER" id="PTHR24220">
    <property type="entry name" value="IMPORT ATP-BINDING PROTEIN"/>
    <property type="match status" value="1"/>
</dbReference>